<evidence type="ECO:0000256" key="8">
    <source>
        <dbReference type="ARBA" id="ARBA00023077"/>
    </source>
</evidence>
<dbReference type="InterPro" id="IPR012910">
    <property type="entry name" value="Plug_dom"/>
</dbReference>
<dbReference type="Pfam" id="PF07715">
    <property type="entry name" value="Plug"/>
    <property type="match status" value="1"/>
</dbReference>
<feature type="chain" id="PRO_5046154739" evidence="13">
    <location>
        <begin position="35"/>
        <end position="818"/>
    </location>
</feature>
<evidence type="ECO:0000256" key="11">
    <source>
        <dbReference type="PROSITE-ProRule" id="PRU01360"/>
    </source>
</evidence>
<keyword evidence="4" id="KW-0410">Iron transport</keyword>
<evidence type="ECO:0000256" key="13">
    <source>
        <dbReference type="SAM" id="SignalP"/>
    </source>
</evidence>
<evidence type="ECO:0000313" key="17">
    <source>
        <dbReference type="Proteomes" id="UP001214854"/>
    </source>
</evidence>
<dbReference type="InterPro" id="IPR039426">
    <property type="entry name" value="TonB-dep_rcpt-like"/>
</dbReference>
<comment type="subcellular location">
    <subcellularLocation>
        <location evidence="1 11">Cell outer membrane</location>
        <topology evidence="1 11">Multi-pass membrane protein</topology>
    </subcellularLocation>
</comment>
<keyword evidence="16" id="KW-0675">Receptor</keyword>
<organism evidence="16 17">
    <name type="scientific">Asticcacaulis aquaticus</name>
    <dbReference type="NCBI Taxonomy" id="2984212"/>
    <lineage>
        <taxon>Bacteria</taxon>
        <taxon>Pseudomonadati</taxon>
        <taxon>Pseudomonadota</taxon>
        <taxon>Alphaproteobacteria</taxon>
        <taxon>Caulobacterales</taxon>
        <taxon>Caulobacteraceae</taxon>
        <taxon>Asticcacaulis</taxon>
    </lineage>
</organism>
<reference evidence="16 17" key="1">
    <citation type="submission" date="2023-01" db="EMBL/GenBank/DDBJ databases">
        <title>Novel species of the genus Asticcacaulis isolated from rivers.</title>
        <authorList>
            <person name="Lu H."/>
        </authorList>
    </citation>
    <scope>NUCLEOTIDE SEQUENCE [LARGE SCALE GENOMIC DNA]</scope>
    <source>
        <strain evidence="16 17">BYS171W</strain>
    </source>
</reference>
<dbReference type="Gene3D" id="2.40.170.20">
    <property type="entry name" value="TonB-dependent receptor, beta-barrel domain"/>
    <property type="match status" value="1"/>
</dbReference>
<keyword evidence="2 11" id="KW-0813">Transport</keyword>
<keyword evidence="3 11" id="KW-1134">Transmembrane beta strand</keyword>
<evidence type="ECO:0000256" key="10">
    <source>
        <dbReference type="ARBA" id="ARBA00023237"/>
    </source>
</evidence>
<evidence type="ECO:0000256" key="7">
    <source>
        <dbReference type="ARBA" id="ARBA00023065"/>
    </source>
</evidence>
<dbReference type="Proteomes" id="UP001214854">
    <property type="component" value="Unassembled WGS sequence"/>
</dbReference>
<keyword evidence="7" id="KW-0406">Ion transport</keyword>
<keyword evidence="5 11" id="KW-0812">Transmembrane</keyword>
<proteinExistence type="inferred from homology"/>
<evidence type="ECO:0000256" key="2">
    <source>
        <dbReference type="ARBA" id="ARBA00022448"/>
    </source>
</evidence>
<evidence type="ECO:0000256" key="5">
    <source>
        <dbReference type="ARBA" id="ARBA00022692"/>
    </source>
</evidence>
<evidence type="ECO:0000256" key="9">
    <source>
        <dbReference type="ARBA" id="ARBA00023136"/>
    </source>
</evidence>
<evidence type="ECO:0000256" key="1">
    <source>
        <dbReference type="ARBA" id="ARBA00004571"/>
    </source>
</evidence>
<keyword evidence="6" id="KW-0408">Iron</keyword>
<keyword evidence="8 12" id="KW-0798">TonB box</keyword>
<evidence type="ECO:0000256" key="6">
    <source>
        <dbReference type="ARBA" id="ARBA00023004"/>
    </source>
</evidence>
<gene>
    <name evidence="16" type="ORF">PQU92_17985</name>
</gene>
<evidence type="ECO:0000256" key="3">
    <source>
        <dbReference type="ARBA" id="ARBA00022452"/>
    </source>
</evidence>
<comment type="similarity">
    <text evidence="11 12">Belongs to the TonB-dependent receptor family.</text>
</comment>
<evidence type="ECO:0000259" key="14">
    <source>
        <dbReference type="Pfam" id="PF00593"/>
    </source>
</evidence>
<dbReference type="Pfam" id="PF00593">
    <property type="entry name" value="TonB_dep_Rec_b-barrel"/>
    <property type="match status" value="1"/>
</dbReference>
<evidence type="ECO:0000259" key="15">
    <source>
        <dbReference type="Pfam" id="PF07715"/>
    </source>
</evidence>
<sequence>MFHVTQMSEGRLRKTIRKSLSGAMMFAMPLWALADPVAVRADEKPATEPHVRSEIDATEVIVTARRRKEALQDVPLAISVVSGAELNAQHLDRVSDYGAKVPNFIAIQQNTRVSGMAIRGLGGNANNDGSESGVGLIVDNVFYTHVGFSWLDFVDLEGIEVVRGPQGTLLGKNTTVGAVIIKTRLPSFTPEVKGDLTVGSRNRTQFRFSATGPLVEDRLAYRLTVSRDIGGGWIENRYNGDRLLDNNRYALRGQLYFTPTGTVSSRLIVEQLESKEFNNFYAPQSDANFNYNPDGTVYTTTANPTGARPGSWTNRLKSVFGYTADFNLPDNAHLDTQGRAKSRAQGVSNEVNWEVGGLTLTAISAWRKLTFRPVNDSDYTPFNILGGGYDIDVNQYSQEFRLASPAGGPFDWQVGAFYLREDLSSNLHFLFYKDATAFFLTGQLPANLLLPAVLNDVDYAKHGKVGTKSSAVFGQGTWHITDRFDVTAGLRYTSEDKRVTVVGSATGGAPLTASLASARAAVLASFGGTSAALGGIYSIGDARTEDSLSWLINPSYKLTENVRLYASAAYGEKSGAANTAASPISASFTLPLLIAPEESQAYEAGVKSMWLNRRLLFNVNFYRNTLTNYQGARVVSTAVAVPYLGNVGEVRAQGIEVEARWRVSPDLSLSLSAAGNDARSIDYPSAPSPVDLAASTGPILSLSGEALPGVPKWNVQGSFEYARPVGRLELFTYGNAAWRSKVSLLNPKSSFGKQAAYALVNAGIGLRTADGRLSVVLWSKNLLDERYIHGFATASAINPYIAVPGDPRTLGITLSARY</sequence>
<comment type="caution">
    <text evidence="16">The sequence shown here is derived from an EMBL/GenBank/DDBJ whole genome shotgun (WGS) entry which is preliminary data.</text>
</comment>
<feature type="domain" description="TonB-dependent receptor plug" evidence="15">
    <location>
        <begin position="71"/>
        <end position="177"/>
    </location>
</feature>
<evidence type="ECO:0000256" key="4">
    <source>
        <dbReference type="ARBA" id="ARBA00022496"/>
    </source>
</evidence>
<dbReference type="PANTHER" id="PTHR32552:SF81">
    <property type="entry name" value="TONB-DEPENDENT OUTER MEMBRANE RECEPTOR"/>
    <property type="match status" value="1"/>
</dbReference>
<keyword evidence="17" id="KW-1185">Reference proteome</keyword>
<dbReference type="InterPro" id="IPR036942">
    <property type="entry name" value="Beta-barrel_TonB_sf"/>
</dbReference>
<keyword evidence="9 11" id="KW-0472">Membrane</keyword>
<keyword evidence="10 11" id="KW-0998">Cell outer membrane</keyword>
<protein>
    <submittedName>
        <fullName evidence="16">TonB-dependent receptor</fullName>
    </submittedName>
</protein>
<dbReference type="PANTHER" id="PTHR32552">
    <property type="entry name" value="FERRICHROME IRON RECEPTOR-RELATED"/>
    <property type="match status" value="1"/>
</dbReference>
<accession>A0ABT5I0G6</accession>
<dbReference type="RefSeq" id="WP_272749681.1">
    <property type="nucleotide sequence ID" value="NZ_JAQQKX010000023.1"/>
</dbReference>
<feature type="signal peptide" evidence="13">
    <location>
        <begin position="1"/>
        <end position="34"/>
    </location>
</feature>
<evidence type="ECO:0000313" key="16">
    <source>
        <dbReference type="EMBL" id="MDC7685176.1"/>
    </source>
</evidence>
<name>A0ABT5I0G6_9CAUL</name>
<feature type="domain" description="TonB-dependent receptor-like beta-barrel" evidence="14">
    <location>
        <begin position="288"/>
        <end position="778"/>
    </location>
</feature>
<dbReference type="InterPro" id="IPR000531">
    <property type="entry name" value="Beta-barrel_TonB"/>
</dbReference>
<evidence type="ECO:0000256" key="12">
    <source>
        <dbReference type="RuleBase" id="RU003357"/>
    </source>
</evidence>
<keyword evidence="13" id="KW-0732">Signal</keyword>
<dbReference type="PROSITE" id="PS52016">
    <property type="entry name" value="TONB_DEPENDENT_REC_3"/>
    <property type="match status" value="1"/>
</dbReference>
<dbReference type="SUPFAM" id="SSF56935">
    <property type="entry name" value="Porins"/>
    <property type="match status" value="1"/>
</dbReference>
<dbReference type="EMBL" id="JAQQKX010000023">
    <property type="protein sequence ID" value="MDC7685176.1"/>
    <property type="molecule type" value="Genomic_DNA"/>
</dbReference>